<evidence type="ECO:0000256" key="5">
    <source>
        <dbReference type="PROSITE-ProRule" id="PRU00176"/>
    </source>
</evidence>
<evidence type="ECO:0000256" key="3">
    <source>
        <dbReference type="ARBA" id="ARBA00022884"/>
    </source>
</evidence>
<evidence type="ECO:0000313" key="10">
    <source>
        <dbReference type="RefSeq" id="XP_022251323.1"/>
    </source>
</evidence>
<protein>
    <recommendedName>
        <fullName evidence="2">RNA-binding protein 42</fullName>
    </recommendedName>
    <alternativeName>
        <fullName evidence="4">RNA-binding motif protein 42</fullName>
    </alternativeName>
</protein>
<feature type="compositionally biased region" description="Basic and acidic residues" evidence="6">
    <location>
        <begin position="1"/>
        <end position="21"/>
    </location>
</feature>
<evidence type="ECO:0000256" key="1">
    <source>
        <dbReference type="ARBA" id="ARBA00007408"/>
    </source>
</evidence>
<comment type="similarity">
    <text evidence="1">Belongs to the RRM RBM42 family.</text>
</comment>
<evidence type="ECO:0000256" key="4">
    <source>
        <dbReference type="ARBA" id="ARBA00030574"/>
    </source>
</evidence>
<feature type="region of interest" description="Disordered" evidence="6">
    <location>
        <begin position="1"/>
        <end position="75"/>
    </location>
</feature>
<proteinExistence type="inferred from homology"/>
<dbReference type="Gene3D" id="3.30.70.330">
    <property type="match status" value="1"/>
</dbReference>
<reference evidence="9 10" key="1">
    <citation type="submission" date="2025-05" db="UniProtKB">
        <authorList>
            <consortium name="RefSeq"/>
        </authorList>
    </citation>
    <scope>IDENTIFICATION</scope>
    <source>
        <tissue evidence="9 10">Muscle</tissue>
    </source>
</reference>
<dbReference type="RefSeq" id="XP_022251323.1">
    <property type="nucleotide sequence ID" value="XM_022395615.1"/>
</dbReference>
<feature type="compositionally biased region" description="Low complexity" evidence="6">
    <location>
        <begin position="262"/>
        <end position="278"/>
    </location>
</feature>
<dbReference type="Proteomes" id="UP000694941">
    <property type="component" value="Unplaced"/>
</dbReference>
<feature type="compositionally biased region" description="Low complexity" evidence="6">
    <location>
        <begin position="37"/>
        <end position="46"/>
    </location>
</feature>
<evidence type="ECO:0000313" key="8">
    <source>
        <dbReference type="Proteomes" id="UP000694941"/>
    </source>
</evidence>
<feature type="compositionally biased region" description="Pro residues" evidence="6">
    <location>
        <begin position="63"/>
        <end position="73"/>
    </location>
</feature>
<keyword evidence="8" id="KW-1185">Reference proteome</keyword>
<feature type="domain" description="RRM" evidence="7">
    <location>
        <begin position="312"/>
        <end position="390"/>
    </location>
</feature>
<dbReference type="InterPro" id="IPR050825">
    <property type="entry name" value="RBM42_RBP45_47-like"/>
</dbReference>
<dbReference type="RefSeq" id="XP_022251324.1">
    <property type="nucleotide sequence ID" value="XM_022395616.1"/>
</dbReference>
<accession>A0ABM1BJH3</accession>
<dbReference type="InterPro" id="IPR034215">
    <property type="entry name" value="RBM42_RRM"/>
</dbReference>
<evidence type="ECO:0000256" key="6">
    <source>
        <dbReference type="SAM" id="MobiDB-lite"/>
    </source>
</evidence>
<sequence length="411" mass="45307">MASLTEERRKEMEEEMNRFEQEIAFPADSSPPPSHPTPTTSHSKPSNVERTPTKITAPFVPATRPPPPPPPPMSSHMQFIPHQLQQRPTLQLHPPPHMRPPMRPGFGVPPGNFHPGPPGMMGSMPPGMPMHHGPMGPIGPVSMSMMGSMGMMGPVYCAPGMGPITQTYPGSMCSQMYQELDTVTTSVTSITNTSVIAATPTVYAAPPMKSVAEEERLGEEDGGTDTGSVDHTFHSTLGIPNLGGQVITTMSNETTAVSKMGPASINSQIPSQQQSEESAPPKKKEKKKRIIRNAGNQIWEDNSLLEWDSDDFRIFCGDLGNDVTDEVLTRAFGKYSSFIKAKVVRDKRTNKTKGFGFVSFKDPQDFIKAMREMNGRYVGSRPIKLRKSTWRDRNIEVVRKKQKEKEKLGLL</sequence>
<evidence type="ECO:0000256" key="2">
    <source>
        <dbReference type="ARBA" id="ARBA00015192"/>
    </source>
</evidence>
<organism evidence="8 9">
    <name type="scientific">Limulus polyphemus</name>
    <name type="common">Atlantic horseshoe crab</name>
    <dbReference type="NCBI Taxonomy" id="6850"/>
    <lineage>
        <taxon>Eukaryota</taxon>
        <taxon>Metazoa</taxon>
        <taxon>Ecdysozoa</taxon>
        <taxon>Arthropoda</taxon>
        <taxon>Chelicerata</taxon>
        <taxon>Merostomata</taxon>
        <taxon>Xiphosura</taxon>
        <taxon>Limulidae</taxon>
        <taxon>Limulus</taxon>
    </lineage>
</organism>
<dbReference type="SUPFAM" id="SSF54928">
    <property type="entry name" value="RNA-binding domain, RBD"/>
    <property type="match status" value="1"/>
</dbReference>
<dbReference type="InterPro" id="IPR000504">
    <property type="entry name" value="RRM_dom"/>
</dbReference>
<dbReference type="PANTHER" id="PTHR47640">
    <property type="entry name" value="TRNA SELENOCYSTEINE 1-ASSOCIATED PROTEIN 1-RELATED-RELATED"/>
    <property type="match status" value="1"/>
</dbReference>
<dbReference type="CDD" id="cd12383">
    <property type="entry name" value="RRM_RBM42"/>
    <property type="match status" value="1"/>
</dbReference>
<dbReference type="SMART" id="SM00360">
    <property type="entry name" value="RRM"/>
    <property type="match status" value="1"/>
</dbReference>
<dbReference type="GeneID" id="106467430"/>
<dbReference type="InterPro" id="IPR012677">
    <property type="entry name" value="Nucleotide-bd_a/b_plait_sf"/>
</dbReference>
<gene>
    <name evidence="9 10 11 12" type="primary">LOC106467430</name>
</gene>
<dbReference type="RefSeq" id="XP_022251325.1">
    <property type="nucleotide sequence ID" value="XM_022395617.1"/>
</dbReference>
<dbReference type="InterPro" id="IPR035979">
    <property type="entry name" value="RBD_domain_sf"/>
</dbReference>
<keyword evidence="3 5" id="KW-0694">RNA-binding</keyword>
<evidence type="ECO:0000313" key="12">
    <source>
        <dbReference type="RefSeq" id="XP_022251325.1"/>
    </source>
</evidence>
<dbReference type="RefSeq" id="XP_013783235.1">
    <property type="nucleotide sequence ID" value="XM_013927781.2"/>
</dbReference>
<evidence type="ECO:0000259" key="7">
    <source>
        <dbReference type="PROSITE" id="PS50102"/>
    </source>
</evidence>
<dbReference type="PROSITE" id="PS50102">
    <property type="entry name" value="RRM"/>
    <property type="match status" value="1"/>
</dbReference>
<evidence type="ECO:0000313" key="11">
    <source>
        <dbReference type="RefSeq" id="XP_022251324.1"/>
    </source>
</evidence>
<dbReference type="Pfam" id="PF00076">
    <property type="entry name" value="RRM_1"/>
    <property type="match status" value="1"/>
</dbReference>
<name>A0ABM1BJH3_LIMPO</name>
<feature type="region of interest" description="Disordered" evidence="6">
    <location>
        <begin position="262"/>
        <end position="289"/>
    </location>
</feature>
<dbReference type="PANTHER" id="PTHR47640:SF11">
    <property type="entry name" value="RNA-BINDING PROTEIN 42"/>
    <property type="match status" value="1"/>
</dbReference>
<evidence type="ECO:0000313" key="9">
    <source>
        <dbReference type="RefSeq" id="XP_013783235.1"/>
    </source>
</evidence>